<gene>
    <name evidence="3" type="ORF">E2K98_26945</name>
    <name evidence="2" type="ORF">RCG21_03950</name>
</gene>
<reference evidence="2" key="2">
    <citation type="submission" date="2023-08" db="EMBL/GenBank/DDBJ databases">
        <title>Nitrogen cycling bacteria in agricultural field soils.</title>
        <authorList>
            <person name="Jang J."/>
        </authorList>
    </citation>
    <scope>NUCLEOTIDE SEQUENCE</scope>
    <source>
        <strain evidence="2">PS3-36</strain>
    </source>
</reference>
<sequence>MLKFIVFVVLIPITIFLLSAFINGLFELNHEEKENRKRILREGLEGYLDRTFGYGTAKIFKSILDAEGLLSYVIYLPHYDWFKSTKYQWFEISLSDKGYTHSEIKA</sequence>
<organism evidence="3 4">
    <name type="scientific">Bacillus salipaludis</name>
    <dbReference type="NCBI Taxonomy" id="2547811"/>
    <lineage>
        <taxon>Bacteria</taxon>
        <taxon>Bacillati</taxon>
        <taxon>Bacillota</taxon>
        <taxon>Bacilli</taxon>
        <taxon>Bacillales</taxon>
        <taxon>Bacillaceae</taxon>
        <taxon>Bacillus</taxon>
    </lineage>
</organism>
<evidence type="ECO:0000313" key="5">
    <source>
        <dbReference type="Proteomes" id="UP001178888"/>
    </source>
</evidence>
<name>A0A4V6PMC0_9BACI</name>
<evidence type="ECO:0000313" key="3">
    <source>
        <dbReference type="EMBL" id="TDK56288.1"/>
    </source>
</evidence>
<dbReference type="EMBL" id="SMYO01000024">
    <property type="protein sequence ID" value="TDK56288.1"/>
    <property type="molecule type" value="Genomic_DNA"/>
</dbReference>
<keyword evidence="1" id="KW-0472">Membrane</keyword>
<keyword evidence="5" id="KW-1185">Reference proteome</keyword>
<dbReference type="EMBL" id="JAVGVR010000001">
    <property type="protein sequence ID" value="MDQ6595562.1"/>
    <property type="molecule type" value="Genomic_DNA"/>
</dbReference>
<dbReference type="Proteomes" id="UP001178888">
    <property type="component" value="Unassembled WGS sequence"/>
</dbReference>
<evidence type="ECO:0000313" key="2">
    <source>
        <dbReference type="EMBL" id="MDQ6595562.1"/>
    </source>
</evidence>
<dbReference type="Proteomes" id="UP000295132">
    <property type="component" value="Unassembled WGS sequence"/>
</dbReference>
<feature type="transmembrane region" description="Helical" evidence="1">
    <location>
        <begin position="6"/>
        <end position="28"/>
    </location>
</feature>
<dbReference type="RefSeq" id="WP_133339629.1">
    <property type="nucleotide sequence ID" value="NZ_JAVGVR010000001.1"/>
</dbReference>
<evidence type="ECO:0000256" key="1">
    <source>
        <dbReference type="SAM" id="Phobius"/>
    </source>
</evidence>
<reference evidence="3 4" key="1">
    <citation type="submission" date="2019-03" db="EMBL/GenBank/DDBJ databases">
        <title>Bacillus niacini sp. nov. a Nicotinate-Metabolizing Mesophile Isolated from Soil.</title>
        <authorList>
            <person name="Zhang G."/>
        </authorList>
    </citation>
    <scope>NUCLEOTIDE SEQUENCE [LARGE SCALE GENOMIC DNA]</scope>
    <source>
        <strain evidence="3 4">WN066</strain>
    </source>
</reference>
<proteinExistence type="predicted"/>
<evidence type="ECO:0000313" key="4">
    <source>
        <dbReference type="Proteomes" id="UP000295132"/>
    </source>
</evidence>
<keyword evidence="1" id="KW-1133">Transmembrane helix</keyword>
<dbReference type="AlphaFoldDB" id="A0A4V6PMC0"/>
<accession>A0A4V6PMC0</accession>
<keyword evidence="1" id="KW-0812">Transmembrane</keyword>
<protein>
    <submittedName>
        <fullName evidence="3">Uncharacterized protein</fullName>
    </submittedName>
</protein>
<comment type="caution">
    <text evidence="3">The sequence shown here is derived from an EMBL/GenBank/DDBJ whole genome shotgun (WGS) entry which is preliminary data.</text>
</comment>